<dbReference type="AlphaFoldDB" id="A0A9D1WEG6"/>
<dbReference type="EMBL" id="DXEV01000168">
    <property type="protein sequence ID" value="HIX57469.1"/>
    <property type="molecule type" value="Genomic_DNA"/>
</dbReference>
<evidence type="ECO:0000256" key="3">
    <source>
        <dbReference type="ARBA" id="ARBA00022475"/>
    </source>
</evidence>
<dbReference type="InterPro" id="IPR003838">
    <property type="entry name" value="ABC3_permease_C"/>
</dbReference>
<dbReference type="PANTHER" id="PTHR30489">
    <property type="entry name" value="LIPOPROTEIN-RELEASING SYSTEM TRANSMEMBRANE PROTEIN LOLE"/>
    <property type="match status" value="1"/>
</dbReference>
<sequence length="552" mass="60554">SLVLKLALRFVRSRRKGALTRFISFAATCGIAIGVFAAIVGLSAMNGFEYELENRVLSIIPSAQLNSSRSSFNDSLDIERTLRQSPHILATAPAIEQRAILSANRAFAPLMIAGIDPDKERKVIEIQRFVSTDLECLSPDYEGGVFGICRPKDGEQTVDVAALHTHLEGEFAQLEEDCEDCAVTLAMQKQLAKEADELKQAAASEVEAKRADVQELMNDLELAAAHDHKSFSNAEIEEVAHDRAQASGSTAYSDLRDAQEENLKPIISLPRIVIGSGIAKKLQVEIGDTVEVVMLDNQAQDNTARRDAYGSRELQSSLRSPDRHKALVVGIIHIGGQLDAAVALMHYDVLKDMANLAGPNVIHIKTDDLQQTNEIVYQATSGKIKESAYLVTWMSSQGKLYHDIQMVRQIMFVAMFLVLAVACFNIVSNLLMMVGEKRREIAILLTMGMKPRTVVRTFSLMGLISGGYGALCGLVAGVVVSLLITPVTSSFRSWFGFDLLNEEVYFINFIPCRLELFDVCLVLGISLLMSWGAALYPALRAAHVKPAQELNL</sequence>
<reference evidence="9" key="1">
    <citation type="journal article" date="2021" name="PeerJ">
        <title>Extensive microbial diversity within the chicken gut microbiome revealed by metagenomics and culture.</title>
        <authorList>
            <person name="Gilroy R."/>
            <person name="Ravi A."/>
            <person name="Getino M."/>
            <person name="Pursley I."/>
            <person name="Horton D.L."/>
            <person name="Alikhan N.F."/>
            <person name="Baker D."/>
            <person name="Gharbi K."/>
            <person name="Hall N."/>
            <person name="Watson M."/>
            <person name="Adriaenssens E.M."/>
            <person name="Foster-Nyarko E."/>
            <person name="Jarju S."/>
            <person name="Secka A."/>
            <person name="Antonio M."/>
            <person name="Oren A."/>
            <person name="Chaudhuri R.R."/>
            <person name="La Ragione R."/>
            <person name="Hildebrand F."/>
            <person name="Pallen M.J."/>
        </authorList>
    </citation>
    <scope>NUCLEOTIDE SEQUENCE</scope>
    <source>
        <strain evidence="9">USASDec5-558</strain>
    </source>
</reference>
<dbReference type="InterPro" id="IPR051447">
    <property type="entry name" value="Lipoprotein-release_system"/>
</dbReference>
<evidence type="ECO:0000256" key="4">
    <source>
        <dbReference type="ARBA" id="ARBA00022692"/>
    </source>
</evidence>
<reference evidence="9" key="2">
    <citation type="submission" date="2021-04" db="EMBL/GenBank/DDBJ databases">
        <authorList>
            <person name="Gilroy R."/>
        </authorList>
    </citation>
    <scope>NUCLEOTIDE SEQUENCE</scope>
    <source>
        <strain evidence="9">USASDec5-558</strain>
    </source>
</reference>
<evidence type="ECO:0000256" key="6">
    <source>
        <dbReference type="ARBA" id="ARBA00023136"/>
    </source>
</evidence>
<evidence type="ECO:0000313" key="9">
    <source>
        <dbReference type="EMBL" id="HIX57469.1"/>
    </source>
</evidence>
<feature type="transmembrane region" description="Helical" evidence="7">
    <location>
        <begin position="453"/>
        <end position="484"/>
    </location>
</feature>
<organism evidence="9 10">
    <name type="scientific">Candidatus Anaerobiospirillum pullistercoris</name>
    <dbReference type="NCBI Taxonomy" id="2838452"/>
    <lineage>
        <taxon>Bacteria</taxon>
        <taxon>Pseudomonadati</taxon>
        <taxon>Pseudomonadota</taxon>
        <taxon>Gammaproteobacteria</taxon>
        <taxon>Aeromonadales</taxon>
        <taxon>Succinivibrionaceae</taxon>
        <taxon>Anaerobiospirillum</taxon>
    </lineage>
</organism>
<evidence type="ECO:0000256" key="5">
    <source>
        <dbReference type="ARBA" id="ARBA00022989"/>
    </source>
</evidence>
<evidence type="ECO:0000256" key="7">
    <source>
        <dbReference type="SAM" id="Phobius"/>
    </source>
</evidence>
<keyword evidence="4 7" id="KW-0812">Transmembrane</keyword>
<dbReference type="Proteomes" id="UP000886829">
    <property type="component" value="Unassembled WGS sequence"/>
</dbReference>
<accession>A0A9D1WEG6</accession>
<name>A0A9D1WEG6_9GAMM</name>
<feature type="domain" description="ABC3 transporter permease C-terminal" evidence="8">
    <location>
        <begin position="413"/>
        <end position="545"/>
    </location>
</feature>
<dbReference type="GO" id="GO:0098797">
    <property type="term" value="C:plasma membrane protein complex"/>
    <property type="evidence" value="ECO:0007669"/>
    <property type="project" value="TreeGrafter"/>
</dbReference>
<feature type="transmembrane region" description="Helical" evidence="7">
    <location>
        <begin position="410"/>
        <end position="432"/>
    </location>
</feature>
<proteinExistence type="inferred from homology"/>
<evidence type="ECO:0000256" key="2">
    <source>
        <dbReference type="ARBA" id="ARBA00005236"/>
    </source>
</evidence>
<comment type="caution">
    <text evidence="9">The sequence shown here is derived from an EMBL/GenBank/DDBJ whole genome shotgun (WGS) entry which is preliminary data.</text>
</comment>
<evidence type="ECO:0000256" key="1">
    <source>
        <dbReference type="ARBA" id="ARBA00004651"/>
    </source>
</evidence>
<evidence type="ECO:0000313" key="10">
    <source>
        <dbReference type="Proteomes" id="UP000886829"/>
    </source>
</evidence>
<feature type="transmembrane region" description="Helical" evidence="7">
    <location>
        <begin position="21"/>
        <end position="45"/>
    </location>
</feature>
<dbReference type="GO" id="GO:0044874">
    <property type="term" value="P:lipoprotein localization to outer membrane"/>
    <property type="evidence" value="ECO:0007669"/>
    <property type="project" value="TreeGrafter"/>
</dbReference>
<dbReference type="Pfam" id="PF02687">
    <property type="entry name" value="FtsX"/>
    <property type="match status" value="1"/>
</dbReference>
<protein>
    <submittedName>
        <fullName evidence="9">FtsX-like permease family protein</fullName>
    </submittedName>
</protein>
<feature type="non-terminal residue" evidence="9">
    <location>
        <position position="1"/>
    </location>
</feature>
<comment type="subcellular location">
    <subcellularLocation>
        <location evidence="1">Cell membrane</location>
        <topology evidence="1">Multi-pass membrane protein</topology>
    </subcellularLocation>
</comment>
<keyword evidence="6 7" id="KW-0472">Membrane</keyword>
<dbReference type="PANTHER" id="PTHR30489:SF0">
    <property type="entry name" value="LIPOPROTEIN-RELEASING SYSTEM TRANSMEMBRANE PROTEIN LOLE"/>
    <property type="match status" value="1"/>
</dbReference>
<feature type="transmembrane region" description="Helical" evidence="7">
    <location>
        <begin position="516"/>
        <end position="539"/>
    </location>
</feature>
<keyword evidence="3" id="KW-1003">Cell membrane</keyword>
<evidence type="ECO:0000259" key="8">
    <source>
        <dbReference type="Pfam" id="PF02687"/>
    </source>
</evidence>
<gene>
    <name evidence="9" type="ORF">H9850_08375</name>
</gene>
<keyword evidence="5 7" id="KW-1133">Transmembrane helix</keyword>
<comment type="similarity">
    <text evidence="2">Belongs to the ABC-4 integral membrane protein family. LolC/E subfamily.</text>
</comment>